<keyword evidence="2" id="KW-0813">Transport</keyword>
<dbReference type="GO" id="GO:0015293">
    <property type="term" value="F:symporter activity"/>
    <property type="evidence" value="ECO:0007669"/>
    <property type="project" value="UniProtKB-KW"/>
</dbReference>
<feature type="transmembrane region" description="Helical" evidence="7">
    <location>
        <begin position="70"/>
        <end position="89"/>
    </location>
</feature>
<evidence type="ECO:0000256" key="1">
    <source>
        <dbReference type="ARBA" id="ARBA00004141"/>
    </source>
</evidence>
<evidence type="ECO:0000256" key="5">
    <source>
        <dbReference type="ARBA" id="ARBA00022989"/>
    </source>
</evidence>
<evidence type="ECO:0000256" key="6">
    <source>
        <dbReference type="ARBA" id="ARBA00023136"/>
    </source>
</evidence>
<evidence type="ECO:0000256" key="7">
    <source>
        <dbReference type="SAM" id="Phobius"/>
    </source>
</evidence>
<dbReference type="GO" id="GO:0016020">
    <property type="term" value="C:membrane"/>
    <property type="evidence" value="ECO:0007669"/>
    <property type="project" value="UniProtKB-SubCell"/>
</dbReference>
<name>A0A915JL29_ROMCU</name>
<dbReference type="Gene3D" id="1.20.1250.20">
    <property type="entry name" value="MFS general substrate transporter like domains"/>
    <property type="match status" value="2"/>
</dbReference>
<dbReference type="GO" id="GO:0006820">
    <property type="term" value="P:monoatomic anion transport"/>
    <property type="evidence" value="ECO:0007669"/>
    <property type="project" value="TreeGrafter"/>
</dbReference>
<dbReference type="InterPro" id="IPR050382">
    <property type="entry name" value="MFS_Na/Anion_cotransporter"/>
</dbReference>
<keyword evidence="4" id="KW-0769">Symport</keyword>
<dbReference type="PANTHER" id="PTHR11662">
    <property type="entry name" value="SOLUTE CARRIER FAMILY 17"/>
    <property type="match status" value="1"/>
</dbReference>
<feature type="transmembrane region" description="Helical" evidence="7">
    <location>
        <begin position="172"/>
        <end position="193"/>
    </location>
</feature>
<keyword evidence="5 7" id="KW-1133">Transmembrane helix</keyword>
<dbReference type="SUPFAM" id="SSF103473">
    <property type="entry name" value="MFS general substrate transporter"/>
    <property type="match status" value="1"/>
</dbReference>
<keyword evidence="3 7" id="KW-0812">Transmembrane</keyword>
<dbReference type="FunFam" id="1.20.1250.20:FF:000003">
    <property type="entry name" value="Solute carrier family 17 member 3"/>
    <property type="match status" value="1"/>
</dbReference>
<evidence type="ECO:0000313" key="9">
    <source>
        <dbReference type="WBParaSite" id="nRc.2.0.1.t26808-RA"/>
    </source>
</evidence>
<evidence type="ECO:0000313" key="8">
    <source>
        <dbReference type="Proteomes" id="UP000887565"/>
    </source>
</evidence>
<dbReference type="OMA" id="PWARTED"/>
<protein>
    <submittedName>
        <fullName evidence="9">Major facilitator superfamily (MFS) profile domain-containing protein</fullName>
    </submittedName>
</protein>
<feature type="transmembrane region" description="Helical" evidence="7">
    <location>
        <begin position="306"/>
        <end position="326"/>
    </location>
</feature>
<feature type="transmembrane region" description="Helical" evidence="7">
    <location>
        <begin position="272"/>
        <end position="294"/>
    </location>
</feature>
<sequence length="363" mass="39511">MPLTLAEKRLIQGLTLGAQPCFSALLAHWSPSGELSSRLIFTLSSQHLSNFLLNILAAKFCSFKSIFGGWPIGFLSSGVLGLLWCALWCKIGANDPEKHGKVSKKEIVKIVSTRDFNLEDKKAAISTFPWSKAICSKASLACLFCETSGTYGVACIVYYFPRYAHQILGFKMHANGLVTGIPSLLEFFCRLGFNFWAEYLTHSCKLDRTLVMKGFNTLGMLSIALLLYIATYVDCSHNTIAAALIILAQSFYGATSPGFLASQVLIAPKYAAIMAGWFTFISSGSMIGLPYLVAHLVEDSTNVSQWRLVFGIGCLAQLLSALFFIINGSAEEQFWAKSTVKLTNKDVMIGTNLEVKAASAGGP</sequence>
<comment type="subcellular location">
    <subcellularLocation>
        <location evidence="1">Membrane</location>
        <topology evidence="1">Multi-pass membrane protein</topology>
    </subcellularLocation>
</comment>
<feature type="transmembrane region" description="Helical" evidence="7">
    <location>
        <begin position="239"/>
        <end position="260"/>
    </location>
</feature>
<accession>A0A915JL29</accession>
<feature type="transmembrane region" description="Helical" evidence="7">
    <location>
        <begin position="214"/>
        <end position="233"/>
    </location>
</feature>
<dbReference type="PANTHER" id="PTHR11662:SF399">
    <property type="entry name" value="FI19708P1-RELATED"/>
    <property type="match status" value="1"/>
</dbReference>
<evidence type="ECO:0000256" key="2">
    <source>
        <dbReference type="ARBA" id="ARBA00022448"/>
    </source>
</evidence>
<keyword evidence="6 7" id="KW-0472">Membrane</keyword>
<proteinExistence type="predicted"/>
<dbReference type="AlphaFoldDB" id="A0A915JL29"/>
<organism evidence="8 9">
    <name type="scientific">Romanomermis culicivorax</name>
    <name type="common">Nematode worm</name>
    <dbReference type="NCBI Taxonomy" id="13658"/>
    <lineage>
        <taxon>Eukaryota</taxon>
        <taxon>Metazoa</taxon>
        <taxon>Ecdysozoa</taxon>
        <taxon>Nematoda</taxon>
        <taxon>Enoplea</taxon>
        <taxon>Dorylaimia</taxon>
        <taxon>Mermithida</taxon>
        <taxon>Mermithoidea</taxon>
        <taxon>Mermithidae</taxon>
        <taxon>Romanomermis</taxon>
    </lineage>
</organism>
<reference evidence="9" key="1">
    <citation type="submission" date="2022-11" db="UniProtKB">
        <authorList>
            <consortium name="WormBaseParasite"/>
        </authorList>
    </citation>
    <scope>IDENTIFICATION</scope>
</reference>
<feature type="transmembrane region" description="Helical" evidence="7">
    <location>
        <begin position="140"/>
        <end position="160"/>
    </location>
</feature>
<dbReference type="WBParaSite" id="nRc.2.0.1.t26808-RA">
    <property type="protein sequence ID" value="nRc.2.0.1.t26808-RA"/>
    <property type="gene ID" value="nRc.2.0.1.g26808"/>
</dbReference>
<dbReference type="Proteomes" id="UP000887565">
    <property type="component" value="Unplaced"/>
</dbReference>
<evidence type="ECO:0000256" key="4">
    <source>
        <dbReference type="ARBA" id="ARBA00022847"/>
    </source>
</evidence>
<keyword evidence="8" id="KW-1185">Reference proteome</keyword>
<dbReference type="InterPro" id="IPR036259">
    <property type="entry name" value="MFS_trans_sf"/>
</dbReference>
<evidence type="ECO:0000256" key="3">
    <source>
        <dbReference type="ARBA" id="ARBA00022692"/>
    </source>
</evidence>